<gene>
    <name evidence="3" type="ORF">CEY00_Acc18789</name>
</gene>
<dbReference type="OMA" id="DPRCESE"/>
<dbReference type="STRING" id="1590841.A0A2R6QIK6"/>
<evidence type="ECO:0000313" key="4">
    <source>
        <dbReference type="Proteomes" id="UP000241394"/>
    </source>
</evidence>
<keyword evidence="2" id="KW-1133">Transmembrane helix</keyword>
<name>A0A2R6QIK6_ACTCC</name>
<evidence type="ECO:0000256" key="1">
    <source>
        <dbReference type="SAM" id="MobiDB-lite"/>
    </source>
</evidence>
<organism evidence="3 4">
    <name type="scientific">Actinidia chinensis var. chinensis</name>
    <name type="common">Chinese soft-hair kiwi</name>
    <dbReference type="NCBI Taxonomy" id="1590841"/>
    <lineage>
        <taxon>Eukaryota</taxon>
        <taxon>Viridiplantae</taxon>
        <taxon>Streptophyta</taxon>
        <taxon>Embryophyta</taxon>
        <taxon>Tracheophyta</taxon>
        <taxon>Spermatophyta</taxon>
        <taxon>Magnoliopsida</taxon>
        <taxon>eudicotyledons</taxon>
        <taxon>Gunneridae</taxon>
        <taxon>Pentapetalae</taxon>
        <taxon>asterids</taxon>
        <taxon>Ericales</taxon>
        <taxon>Actinidiaceae</taxon>
        <taxon>Actinidia</taxon>
    </lineage>
</organism>
<dbReference type="Proteomes" id="UP000241394">
    <property type="component" value="Chromosome LG16"/>
</dbReference>
<proteinExistence type="predicted"/>
<keyword evidence="2" id="KW-0472">Membrane</keyword>
<evidence type="ECO:0000256" key="2">
    <source>
        <dbReference type="SAM" id="Phobius"/>
    </source>
</evidence>
<sequence length="377" mass="41090">MPSFAKIAWESLLEPGVLDANQNSNDSHKKSVNDANRAQTSNHIYISPALYVTPAATPIPEALSDPPSPSPYVVNHKRRGGGRFDEIPQVKAEDGEGGSNSSGDGENGGEEVLDDEFFGADIGGNGGSVVEDDGDDCNPGFEAVSVVSSVDDLGKHVECRSFVSNQGEFFDADEDFSSDGSISNISSSFGQRMLELGATRLSLLEEIERRKSAENVCSQICGHWQRLANLMSESGLTLPGPPNGTSMQLENDSLEQFCQELEVCRFVAETIGRGQACAEVEKAAEAIIESKDQEISRLRDRLQYCEAVNREMSQRNQEIMEVARMQQQREKKQQWRWIWSCVGVSVAVGASLIAYSYLPETSKHYSLPSSSDSSDAS</sequence>
<keyword evidence="3" id="KW-0418">Kinase</keyword>
<feature type="compositionally biased region" description="Basic and acidic residues" evidence="1">
    <location>
        <begin position="82"/>
        <end position="94"/>
    </location>
</feature>
<dbReference type="Gramene" id="PSS08433">
    <property type="protein sequence ID" value="PSS08433"/>
    <property type="gene ID" value="CEY00_Acc18789"/>
</dbReference>
<dbReference type="GO" id="GO:0016301">
    <property type="term" value="F:kinase activity"/>
    <property type="evidence" value="ECO:0007669"/>
    <property type="project" value="UniProtKB-KW"/>
</dbReference>
<feature type="region of interest" description="Disordered" evidence="1">
    <location>
        <begin position="58"/>
        <end position="111"/>
    </location>
</feature>
<dbReference type="OrthoDB" id="1736072at2759"/>
<reference evidence="3 4" key="1">
    <citation type="submission" date="2017-07" db="EMBL/GenBank/DDBJ databases">
        <title>An improved, manually edited Actinidia chinensis var. chinensis (kiwifruit) genome highlights the challenges associated with draft genomes and gene prediction in plants.</title>
        <authorList>
            <person name="Pilkington S."/>
            <person name="Crowhurst R."/>
            <person name="Hilario E."/>
            <person name="Nardozza S."/>
            <person name="Fraser L."/>
            <person name="Peng Y."/>
            <person name="Gunaseelan K."/>
            <person name="Simpson R."/>
            <person name="Tahir J."/>
            <person name="Deroles S."/>
            <person name="Templeton K."/>
            <person name="Luo Z."/>
            <person name="Davy M."/>
            <person name="Cheng C."/>
            <person name="Mcneilage M."/>
            <person name="Scaglione D."/>
            <person name="Liu Y."/>
            <person name="Zhang Q."/>
            <person name="Datson P."/>
            <person name="De Silva N."/>
            <person name="Gardiner S."/>
            <person name="Bassett H."/>
            <person name="Chagne D."/>
            <person name="Mccallum J."/>
            <person name="Dzierzon H."/>
            <person name="Deng C."/>
            <person name="Wang Y.-Y."/>
            <person name="Barron N."/>
            <person name="Manako K."/>
            <person name="Bowen J."/>
            <person name="Foster T."/>
            <person name="Erridge Z."/>
            <person name="Tiffin H."/>
            <person name="Waite C."/>
            <person name="Davies K."/>
            <person name="Grierson E."/>
            <person name="Laing W."/>
            <person name="Kirk R."/>
            <person name="Chen X."/>
            <person name="Wood M."/>
            <person name="Montefiori M."/>
            <person name="Brummell D."/>
            <person name="Schwinn K."/>
            <person name="Catanach A."/>
            <person name="Fullerton C."/>
            <person name="Li D."/>
            <person name="Meiyalaghan S."/>
            <person name="Nieuwenhuizen N."/>
            <person name="Read N."/>
            <person name="Prakash R."/>
            <person name="Hunter D."/>
            <person name="Zhang H."/>
            <person name="Mckenzie M."/>
            <person name="Knabel M."/>
            <person name="Harris A."/>
            <person name="Allan A."/>
            <person name="Chen A."/>
            <person name="Janssen B."/>
            <person name="Plunkett B."/>
            <person name="Dwamena C."/>
            <person name="Voogd C."/>
            <person name="Leif D."/>
            <person name="Lafferty D."/>
            <person name="Souleyre E."/>
            <person name="Varkonyi-Gasic E."/>
            <person name="Gambi F."/>
            <person name="Hanley J."/>
            <person name="Yao J.-L."/>
            <person name="Cheung J."/>
            <person name="David K."/>
            <person name="Warren B."/>
            <person name="Marsh K."/>
            <person name="Snowden K."/>
            <person name="Lin-Wang K."/>
            <person name="Brian L."/>
            <person name="Martinez-Sanchez M."/>
            <person name="Wang M."/>
            <person name="Ileperuma N."/>
            <person name="Macnee N."/>
            <person name="Campin R."/>
            <person name="Mcatee P."/>
            <person name="Drummond R."/>
            <person name="Espley R."/>
            <person name="Ireland H."/>
            <person name="Wu R."/>
            <person name="Atkinson R."/>
            <person name="Karunairetnam S."/>
            <person name="Bulley S."/>
            <person name="Chunkath S."/>
            <person name="Hanley Z."/>
            <person name="Storey R."/>
            <person name="Thrimawithana A."/>
            <person name="Thomson S."/>
            <person name="David C."/>
            <person name="Testolin R."/>
        </authorList>
    </citation>
    <scope>NUCLEOTIDE SEQUENCE [LARGE SCALE GENOMIC DNA]</scope>
    <source>
        <strain evidence="4">cv. Red5</strain>
        <tissue evidence="3">Young leaf</tissue>
    </source>
</reference>
<dbReference type="PANTHER" id="PTHR35490">
    <property type="entry name" value="BACTERIOPHAGE N4 ADSORPTION B PROTEIN"/>
    <property type="match status" value="1"/>
</dbReference>
<dbReference type="EMBL" id="NKQK01000016">
    <property type="protein sequence ID" value="PSS08433.1"/>
    <property type="molecule type" value="Genomic_DNA"/>
</dbReference>
<feature type="region of interest" description="Disordered" evidence="1">
    <location>
        <begin position="15"/>
        <end position="39"/>
    </location>
</feature>
<keyword evidence="3" id="KW-0808">Transferase</keyword>
<reference evidence="4" key="2">
    <citation type="journal article" date="2018" name="BMC Genomics">
        <title>A manually annotated Actinidia chinensis var. chinensis (kiwifruit) genome highlights the challenges associated with draft genomes and gene prediction in plants.</title>
        <authorList>
            <person name="Pilkington S.M."/>
            <person name="Crowhurst R."/>
            <person name="Hilario E."/>
            <person name="Nardozza S."/>
            <person name="Fraser L."/>
            <person name="Peng Y."/>
            <person name="Gunaseelan K."/>
            <person name="Simpson R."/>
            <person name="Tahir J."/>
            <person name="Deroles S.C."/>
            <person name="Templeton K."/>
            <person name="Luo Z."/>
            <person name="Davy M."/>
            <person name="Cheng C."/>
            <person name="McNeilage M."/>
            <person name="Scaglione D."/>
            <person name="Liu Y."/>
            <person name="Zhang Q."/>
            <person name="Datson P."/>
            <person name="De Silva N."/>
            <person name="Gardiner S.E."/>
            <person name="Bassett H."/>
            <person name="Chagne D."/>
            <person name="McCallum J."/>
            <person name="Dzierzon H."/>
            <person name="Deng C."/>
            <person name="Wang Y.Y."/>
            <person name="Barron L."/>
            <person name="Manako K."/>
            <person name="Bowen J."/>
            <person name="Foster T.M."/>
            <person name="Erridge Z.A."/>
            <person name="Tiffin H."/>
            <person name="Waite C.N."/>
            <person name="Davies K.M."/>
            <person name="Grierson E.P."/>
            <person name="Laing W.A."/>
            <person name="Kirk R."/>
            <person name="Chen X."/>
            <person name="Wood M."/>
            <person name="Montefiori M."/>
            <person name="Brummell D.A."/>
            <person name="Schwinn K.E."/>
            <person name="Catanach A."/>
            <person name="Fullerton C."/>
            <person name="Li D."/>
            <person name="Meiyalaghan S."/>
            <person name="Nieuwenhuizen N."/>
            <person name="Read N."/>
            <person name="Prakash R."/>
            <person name="Hunter D."/>
            <person name="Zhang H."/>
            <person name="McKenzie M."/>
            <person name="Knabel M."/>
            <person name="Harris A."/>
            <person name="Allan A.C."/>
            <person name="Gleave A."/>
            <person name="Chen A."/>
            <person name="Janssen B.J."/>
            <person name="Plunkett B."/>
            <person name="Ampomah-Dwamena C."/>
            <person name="Voogd C."/>
            <person name="Leif D."/>
            <person name="Lafferty D."/>
            <person name="Souleyre E.J.F."/>
            <person name="Varkonyi-Gasic E."/>
            <person name="Gambi F."/>
            <person name="Hanley J."/>
            <person name="Yao J.L."/>
            <person name="Cheung J."/>
            <person name="David K.M."/>
            <person name="Warren B."/>
            <person name="Marsh K."/>
            <person name="Snowden K.C."/>
            <person name="Lin-Wang K."/>
            <person name="Brian L."/>
            <person name="Martinez-Sanchez M."/>
            <person name="Wang M."/>
            <person name="Ileperuma N."/>
            <person name="Macnee N."/>
            <person name="Campin R."/>
            <person name="McAtee P."/>
            <person name="Drummond R.S.M."/>
            <person name="Espley R.V."/>
            <person name="Ireland H.S."/>
            <person name="Wu R."/>
            <person name="Atkinson R.G."/>
            <person name="Karunairetnam S."/>
            <person name="Bulley S."/>
            <person name="Chunkath S."/>
            <person name="Hanley Z."/>
            <person name="Storey R."/>
            <person name="Thrimawithana A.H."/>
            <person name="Thomson S."/>
            <person name="David C."/>
            <person name="Testolin R."/>
            <person name="Huang H."/>
            <person name="Hellens R.P."/>
            <person name="Schaffer R.J."/>
        </authorList>
    </citation>
    <scope>NUCLEOTIDE SEQUENCE [LARGE SCALE GENOMIC DNA]</scope>
    <source>
        <strain evidence="4">cv. Red5</strain>
    </source>
</reference>
<dbReference type="AlphaFoldDB" id="A0A2R6QIK6"/>
<dbReference type="InParanoid" id="A0A2R6QIK6"/>
<protein>
    <submittedName>
        <fullName evidence="3">Dual specificity protein kinase</fullName>
    </submittedName>
</protein>
<dbReference type="PANTHER" id="PTHR35490:SF3">
    <property type="entry name" value="(WILD MALAYSIAN BANANA) HYPOTHETICAL PROTEIN"/>
    <property type="match status" value="1"/>
</dbReference>
<accession>A0A2R6QIK6</accession>
<evidence type="ECO:0000313" key="3">
    <source>
        <dbReference type="EMBL" id="PSS08433.1"/>
    </source>
</evidence>
<keyword evidence="2" id="KW-0812">Transmembrane</keyword>
<feature type="transmembrane region" description="Helical" evidence="2">
    <location>
        <begin position="337"/>
        <end position="358"/>
    </location>
</feature>
<keyword evidence="4" id="KW-1185">Reference proteome</keyword>
<comment type="caution">
    <text evidence="3">The sequence shown here is derived from an EMBL/GenBank/DDBJ whole genome shotgun (WGS) entry which is preliminary data.</text>
</comment>